<proteinExistence type="predicted"/>
<name>A0A3E1RFD6_9BURK</name>
<accession>A0A3E1RFD6</accession>
<gene>
    <name evidence="2" type="ORF">DIC66_05085</name>
</gene>
<feature type="signal peptide" evidence="1">
    <location>
        <begin position="1"/>
        <end position="22"/>
    </location>
</feature>
<dbReference type="Proteomes" id="UP000260665">
    <property type="component" value="Unassembled WGS sequence"/>
</dbReference>
<evidence type="ECO:0000313" key="2">
    <source>
        <dbReference type="EMBL" id="RFO98096.1"/>
    </source>
</evidence>
<comment type="caution">
    <text evidence="2">The sequence shown here is derived from an EMBL/GenBank/DDBJ whole genome shotgun (WGS) entry which is preliminary data.</text>
</comment>
<keyword evidence="1" id="KW-0732">Signal</keyword>
<feature type="chain" id="PRO_5017588202" evidence="1">
    <location>
        <begin position="23"/>
        <end position="285"/>
    </location>
</feature>
<dbReference type="EMBL" id="QFZK01000002">
    <property type="protein sequence ID" value="RFO98096.1"/>
    <property type="molecule type" value="Genomic_DNA"/>
</dbReference>
<protein>
    <submittedName>
        <fullName evidence="2">Uncharacterized protein</fullName>
    </submittedName>
</protein>
<sequence>MHLALRSLAVACCGALGAAALAAQPPLHSGDSLEPALLESQGIYMFDGLLATALMYGVQNMGQVSDAGLNLLGPHVDWNTGARPFRSAAKRALLDARQACKTLHETFAQRDCQKALAQGFSDYGRNASQAPFIRVAYKGVLHWNENSESLDMVNANPQAFGRSEGCMPNAICASAGVYNAQGSHNVLCLHLPPQYSDHIQAGPLPEPLARTLSGQYGNIMALGASMVFEVTKPVRALSQYRQCTNPWFKGDRLWAEGWITPRAMLFGDAQNAGFVATQLRFLPRP</sequence>
<dbReference type="AlphaFoldDB" id="A0A3E1RFD6"/>
<reference evidence="2 3" key="1">
    <citation type="submission" date="2018-05" db="EMBL/GenBank/DDBJ databases">
        <title>Rhodoferax soyangensis sp.nov., isolated from an oligotrophic freshwater lake.</title>
        <authorList>
            <person name="Park M."/>
        </authorList>
    </citation>
    <scope>NUCLEOTIDE SEQUENCE [LARGE SCALE GENOMIC DNA]</scope>
    <source>
        <strain evidence="2 3">IMCC26218</strain>
    </source>
</reference>
<keyword evidence="3" id="KW-1185">Reference proteome</keyword>
<organism evidence="2 3">
    <name type="scientific">Rhodoferax lacus</name>
    <dbReference type="NCBI Taxonomy" id="2184758"/>
    <lineage>
        <taxon>Bacteria</taxon>
        <taxon>Pseudomonadati</taxon>
        <taxon>Pseudomonadota</taxon>
        <taxon>Betaproteobacteria</taxon>
        <taxon>Burkholderiales</taxon>
        <taxon>Comamonadaceae</taxon>
        <taxon>Rhodoferax</taxon>
    </lineage>
</organism>
<evidence type="ECO:0000256" key="1">
    <source>
        <dbReference type="SAM" id="SignalP"/>
    </source>
</evidence>
<evidence type="ECO:0000313" key="3">
    <source>
        <dbReference type="Proteomes" id="UP000260665"/>
    </source>
</evidence>
<dbReference type="RefSeq" id="WP_117174694.1">
    <property type="nucleotide sequence ID" value="NZ_QFZK01000002.1"/>
</dbReference>